<evidence type="ECO:0000256" key="1">
    <source>
        <dbReference type="SAM" id="Phobius"/>
    </source>
</evidence>
<feature type="transmembrane region" description="Helical" evidence="1">
    <location>
        <begin position="6"/>
        <end position="25"/>
    </location>
</feature>
<proteinExistence type="predicted"/>
<name>A0ABM4BJX7_HYDVU</name>
<reference evidence="3" key="1">
    <citation type="submission" date="2025-08" db="UniProtKB">
        <authorList>
            <consortium name="RefSeq"/>
        </authorList>
    </citation>
    <scope>IDENTIFICATION</scope>
</reference>
<keyword evidence="1" id="KW-0472">Membrane</keyword>
<evidence type="ECO:0000313" key="3">
    <source>
        <dbReference type="RefSeq" id="XP_065649325.1"/>
    </source>
</evidence>
<keyword evidence="1" id="KW-0812">Transmembrane</keyword>
<gene>
    <name evidence="3" type="primary">LOC100212700</name>
</gene>
<organism evidence="2 3">
    <name type="scientific">Hydra vulgaris</name>
    <name type="common">Hydra</name>
    <name type="synonym">Hydra attenuata</name>
    <dbReference type="NCBI Taxonomy" id="6087"/>
    <lineage>
        <taxon>Eukaryota</taxon>
        <taxon>Metazoa</taxon>
        <taxon>Cnidaria</taxon>
        <taxon>Hydrozoa</taxon>
        <taxon>Hydroidolina</taxon>
        <taxon>Anthoathecata</taxon>
        <taxon>Aplanulata</taxon>
        <taxon>Hydridae</taxon>
        <taxon>Hydra</taxon>
    </lineage>
</organism>
<evidence type="ECO:0000313" key="2">
    <source>
        <dbReference type="Proteomes" id="UP001652625"/>
    </source>
</evidence>
<keyword evidence="2" id="KW-1185">Reference proteome</keyword>
<keyword evidence="1" id="KW-1133">Transmembrane helix</keyword>
<sequence>MMFLKAIFIFWNFFICFALFMPINYKNKSTIHIESKRADKNGGIDSRYESVFQTTEESKKLPTSLDETTKMLHEYETILDQRQLFLTESPIILQEFFVLKDSRDIDSMKKVFDIADDQVFDNNKKKILFKKIQKQISPQLRRRKEEIRKSVVQEVAKKIFPSSFQNEMHMAENLIKLSPEQIFNTALYWGVITSTTSVNSENTEKINDKLNKVLPPSRRVILTREDQRFKLPYFMTSLGNEENNINFWIRKENAKEPIGDNASKIQTKNTLGEYDAHMVLEQKKHSEKVNEITQLSETLFKTFINN</sequence>
<accession>A0ABM4BJX7</accession>
<dbReference type="RefSeq" id="XP_065649325.1">
    <property type="nucleotide sequence ID" value="XM_065793253.1"/>
</dbReference>
<protein>
    <submittedName>
        <fullName evidence="3">Uncharacterized protein LOC100212700 isoform X1</fullName>
    </submittedName>
</protein>
<dbReference type="GeneID" id="100212700"/>
<dbReference type="Proteomes" id="UP001652625">
    <property type="component" value="Chromosome 03"/>
</dbReference>